<evidence type="ECO:0000313" key="3">
    <source>
        <dbReference type="Proteomes" id="UP001183246"/>
    </source>
</evidence>
<evidence type="ECO:0000313" key="2">
    <source>
        <dbReference type="EMBL" id="MDT0347021.1"/>
    </source>
</evidence>
<accession>A0ABU2MZD4</accession>
<keyword evidence="3" id="KW-1185">Reference proteome</keyword>
<proteinExistence type="predicted"/>
<reference evidence="3" key="1">
    <citation type="submission" date="2023-07" db="EMBL/GenBank/DDBJ databases">
        <title>30 novel species of actinomycetes from the DSMZ collection.</title>
        <authorList>
            <person name="Nouioui I."/>
        </authorList>
    </citation>
    <scope>NUCLEOTIDE SEQUENCE [LARGE SCALE GENOMIC DNA]</scope>
    <source>
        <strain evidence="3">DSM 44938</strain>
    </source>
</reference>
<dbReference type="Proteomes" id="UP001183246">
    <property type="component" value="Unassembled WGS sequence"/>
</dbReference>
<dbReference type="EMBL" id="JAVREL010000026">
    <property type="protein sequence ID" value="MDT0347021.1"/>
    <property type="molecule type" value="Genomic_DNA"/>
</dbReference>
<sequence>MPEFTHAGSAQNLEPVPPPTARQEAAVALNELRAALKAHGIVLPSLDLDPVTLFASDHGPDRRPLIELGRVNMETVRKLTQALGGAVAG</sequence>
<dbReference type="RefSeq" id="WP_311708145.1">
    <property type="nucleotide sequence ID" value="NZ_JAVREL010000026.1"/>
</dbReference>
<protein>
    <submittedName>
        <fullName evidence="2">Uncharacterized protein</fullName>
    </submittedName>
</protein>
<evidence type="ECO:0000256" key="1">
    <source>
        <dbReference type="SAM" id="MobiDB-lite"/>
    </source>
</evidence>
<gene>
    <name evidence="2" type="ORF">RM590_31225</name>
</gene>
<comment type="caution">
    <text evidence="2">The sequence shown here is derived from an EMBL/GenBank/DDBJ whole genome shotgun (WGS) entry which is preliminary data.</text>
</comment>
<organism evidence="2 3">
    <name type="scientific">Streptomyces litchfieldiae</name>
    <dbReference type="NCBI Taxonomy" id="3075543"/>
    <lineage>
        <taxon>Bacteria</taxon>
        <taxon>Bacillati</taxon>
        <taxon>Actinomycetota</taxon>
        <taxon>Actinomycetes</taxon>
        <taxon>Kitasatosporales</taxon>
        <taxon>Streptomycetaceae</taxon>
        <taxon>Streptomyces</taxon>
    </lineage>
</organism>
<name>A0ABU2MZD4_9ACTN</name>
<feature type="region of interest" description="Disordered" evidence="1">
    <location>
        <begin position="1"/>
        <end position="22"/>
    </location>
</feature>